<organism evidence="5 6">
    <name type="scientific">Haematococcus lacustris</name>
    <name type="common">Green alga</name>
    <name type="synonym">Haematococcus pluvialis</name>
    <dbReference type="NCBI Taxonomy" id="44745"/>
    <lineage>
        <taxon>Eukaryota</taxon>
        <taxon>Viridiplantae</taxon>
        <taxon>Chlorophyta</taxon>
        <taxon>core chlorophytes</taxon>
        <taxon>Chlorophyceae</taxon>
        <taxon>CS clade</taxon>
        <taxon>Chlamydomonadales</taxon>
        <taxon>Haematococcaceae</taxon>
        <taxon>Haematococcus</taxon>
    </lineage>
</organism>
<feature type="non-terminal residue" evidence="5">
    <location>
        <position position="313"/>
    </location>
</feature>
<feature type="region of interest" description="Disordered" evidence="3">
    <location>
        <begin position="1"/>
        <end position="24"/>
    </location>
</feature>
<evidence type="ECO:0000256" key="3">
    <source>
        <dbReference type="SAM" id="MobiDB-lite"/>
    </source>
</evidence>
<feature type="non-terminal residue" evidence="5">
    <location>
        <position position="1"/>
    </location>
</feature>
<dbReference type="SUPFAM" id="SSF48371">
    <property type="entry name" value="ARM repeat"/>
    <property type="match status" value="1"/>
</dbReference>
<evidence type="ECO:0000313" key="5">
    <source>
        <dbReference type="EMBL" id="GFH28940.1"/>
    </source>
</evidence>
<dbReference type="InterPro" id="IPR001313">
    <property type="entry name" value="Pumilio_RNA-bd_rpt"/>
</dbReference>
<evidence type="ECO:0000313" key="6">
    <source>
        <dbReference type="Proteomes" id="UP000485058"/>
    </source>
</evidence>
<gene>
    <name evidence="5" type="ORF">HaLaN_27512</name>
</gene>
<dbReference type="PROSITE" id="PS50302">
    <property type="entry name" value="PUM"/>
    <property type="match status" value="5"/>
</dbReference>
<comment type="caution">
    <text evidence="5">The sequence shown here is derived from an EMBL/GenBank/DDBJ whole genome shotgun (WGS) entry which is preliminary data.</text>
</comment>
<sequence length="313" mass="34940">MSPWHPPAAPRQVNHQGAQPNFQSNLPGSHSVCQYKHVRGSASVLLLNDLKNGKGAHLQLADLTGHIAELSLDQHGSRFVQQKLETAPKELIAAVLLELVPSGISLMTDVFGNYVMQKLLEFGTYEHHQLMAGMMRGQVLALSMQMYGCRVVQRALEVFDPDMQCALVAELDGAVMKCVRDQSGNHVIQKVIECVPTSRILPLLDNFLPCVIPLATHPFGCRIIQRLLEFCSDKHRKDTILREVLSEVVQLAQDTYGNYVIQHLLERGSPEERSQASGPSVLLNQSVPSQSLTPPLLATWRRLCTAWYHVWCR</sequence>
<feature type="repeat" description="Pumilio" evidence="2">
    <location>
        <begin position="62"/>
        <end position="98"/>
    </location>
</feature>
<keyword evidence="1" id="KW-0677">Repeat</keyword>
<feature type="compositionally biased region" description="Polar residues" evidence="3">
    <location>
        <begin position="13"/>
        <end position="24"/>
    </location>
</feature>
<dbReference type="EMBL" id="BLLF01004111">
    <property type="protein sequence ID" value="GFH28940.1"/>
    <property type="molecule type" value="Genomic_DNA"/>
</dbReference>
<reference evidence="5 6" key="1">
    <citation type="submission" date="2020-02" db="EMBL/GenBank/DDBJ databases">
        <title>Draft genome sequence of Haematococcus lacustris strain NIES-144.</title>
        <authorList>
            <person name="Morimoto D."/>
            <person name="Nakagawa S."/>
            <person name="Yoshida T."/>
            <person name="Sawayama S."/>
        </authorList>
    </citation>
    <scope>NUCLEOTIDE SEQUENCE [LARGE SCALE GENOMIC DNA]</scope>
    <source>
        <strain evidence="5 6">NIES-144</strain>
    </source>
</reference>
<feature type="repeat" description="Pumilio" evidence="2">
    <location>
        <begin position="206"/>
        <end position="242"/>
    </location>
</feature>
<evidence type="ECO:0000256" key="2">
    <source>
        <dbReference type="PROSITE-ProRule" id="PRU00317"/>
    </source>
</evidence>
<dbReference type="Pfam" id="PF00806">
    <property type="entry name" value="PUF"/>
    <property type="match status" value="6"/>
</dbReference>
<dbReference type="Gene3D" id="1.25.10.10">
    <property type="entry name" value="Leucine-rich Repeat Variant"/>
    <property type="match status" value="1"/>
</dbReference>
<dbReference type="SMART" id="SM00025">
    <property type="entry name" value="Pumilio"/>
    <property type="match status" value="6"/>
</dbReference>
<feature type="repeat" description="Pumilio" evidence="2">
    <location>
        <begin position="170"/>
        <end position="205"/>
    </location>
</feature>
<dbReference type="PROSITE" id="PS50303">
    <property type="entry name" value="PUM_HD"/>
    <property type="match status" value="1"/>
</dbReference>
<dbReference type="Proteomes" id="UP000485058">
    <property type="component" value="Unassembled WGS sequence"/>
</dbReference>
<protein>
    <submittedName>
        <fullName evidence="5">Pumilio family protein</fullName>
    </submittedName>
</protein>
<dbReference type="PANTHER" id="PTHR12537:SF12">
    <property type="entry name" value="MATERNAL PROTEIN PUMILIO"/>
    <property type="match status" value="1"/>
</dbReference>
<dbReference type="GO" id="GO:0005737">
    <property type="term" value="C:cytoplasm"/>
    <property type="evidence" value="ECO:0007669"/>
    <property type="project" value="TreeGrafter"/>
</dbReference>
<feature type="repeat" description="Pumilio" evidence="2">
    <location>
        <begin position="134"/>
        <end position="169"/>
    </location>
</feature>
<name>A0A6A0A8B9_HAELA</name>
<dbReference type="GO" id="GO:0003729">
    <property type="term" value="F:mRNA binding"/>
    <property type="evidence" value="ECO:0007669"/>
    <property type="project" value="TreeGrafter"/>
</dbReference>
<dbReference type="InterPro" id="IPR016024">
    <property type="entry name" value="ARM-type_fold"/>
</dbReference>
<feature type="domain" description="PUM-HD" evidence="4">
    <location>
        <begin position="41"/>
        <end position="313"/>
    </location>
</feature>
<evidence type="ECO:0000256" key="1">
    <source>
        <dbReference type="ARBA" id="ARBA00022737"/>
    </source>
</evidence>
<accession>A0A6A0A8B9</accession>
<feature type="repeat" description="Pumilio" evidence="2">
    <location>
        <begin position="243"/>
        <end position="284"/>
    </location>
</feature>
<dbReference type="InterPro" id="IPR033133">
    <property type="entry name" value="PUM-HD"/>
</dbReference>
<dbReference type="InterPro" id="IPR011989">
    <property type="entry name" value="ARM-like"/>
</dbReference>
<keyword evidence="6" id="KW-1185">Reference proteome</keyword>
<evidence type="ECO:0000259" key="4">
    <source>
        <dbReference type="PROSITE" id="PS50303"/>
    </source>
</evidence>
<dbReference type="GO" id="GO:0010608">
    <property type="term" value="P:post-transcriptional regulation of gene expression"/>
    <property type="evidence" value="ECO:0007669"/>
    <property type="project" value="TreeGrafter"/>
</dbReference>
<dbReference type="PANTHER" id="PTHR12537">
    <property type="entry name" value="RNA BINDING PROTEIN PUMILIO-RELATED"/>
    <property type="match status" value="1"/>
</dbReference>
<proteinExistence type="predicted"/>
<dbReference type="AlphaFoldDB" id="A0A6A0A8B9"/>